<accession>A0A0D5NJ39</accession>
<proteinExistence type="predicted"/>
<keyword evidence="3" id="KW-1185">Reference proteome</keyword>
<protein>
    <submittedName>
        <fullName evidence="2">Pro-sigmaK processing inhibitor BofA</fullName>
    </submittedName>
</protein>
<dbReference type="STRING" id="1126833.VN24_10990"/>
<reference evidence="2 3" key="1">
    <citation type="journal article" date="2015" name="J. Biotechnol.">
        <title>Complete genome sequence of Paenibacillus beijingensis 7188(T) (=DSM 24997(T)), a novel rhizobacterium from jujube garden soil.</title>
        <authorList>
            <person name="Kwak Y."/>
            <person name="Shin J.H."/>
        </authorList>
    </citation>
    <scope>NUCLEOTIDE SEQUENCE [LARGE SCALE GENOMIC DNA]</scope>
    <source>
        <strain evidence="2 3">DSM 24997</strain>
    </source>
</reference>
<dbReference type="PATRIC" id="fig|1126833.4.peg.2419"/>
<dbReference type="KEGG" id="pbj:VN24_10990"/>
<name>A0A0D5NJ39_9BACL</name>
<dbReference type="Proteomes" id="UP000032633">
    <property type="component" value="Chromosome"/>
</dbReference>
<dbReference type="Pfam" id="PF07441">
    <property type="entry name" value="BofA"/>
    <property type="match status" value="1"/>
</dbReference>
<keyword evidence="1" id="KW-0812">Transmembrane</keyword>
<feature type="transmembrane region" description="Helical" evidence="1">
    <location>
        <begin position="65"/>
        <end position="86"/>
    </location>
</feature>
<organism evidence="2 3">
    <name type="scientific">Paenibacillus beijingensis</name>
    <dbReference type="NCBI Taxonomy" id="1126833"/>
    <lineage>
        <taxon>Bacteria</taxon>
        <taxon>Bacillati</taxon>
        <taxon>Bacillota</taxon>
        <taxon>Bacilli</taxon>
        <taxon>Bacillales</taxon>
        <taxon>Paenibacillaceae</taxon>
        <taxon>Paenibacillus</taxon>
    </lineage>
</organism>
<keyword evidence="1" id="KW-0472">Membrane</keyword>
<dbReference type="EMBL" id="CP011058">
    <property type="protein sequence ID" value="AJY75012.1"/>
    <property type="molecule type" value="Genomic_DNA"/>
</dbReference>
<dbReference type="AlphaFoldDB" id="A0A0D5NJ39"/>
<dbReference type="OrthoDB" id="2659295at2"/>
<evidence type="ECO:0000256" key="1">
    <source>
        <dbReference type="SAM" id="Phobius"/>
    </source>
</evidence>
<dbReference type="RefSeq" id="WP_045670445.1">
    <property type="nucleotide sequence ID" value="NZ_CP011058.1"/>
</dbReference>
<sequence>MKWVWSAMLAVSSLLLIAIVVRQRISWAWFSRFALHLTAAAVVLYLLNSLSVIPGVQIPLNPTTIGTVVVLGIPGVALIAGLQAVLF</sequence>
<keyword evidence="1" id="KW-1133">Transmembrane helix</keyword>
<reference evidence="3" key="2">
    <citation type="submission" date="2015-03" db="EMBL/GenBank/DDBJ databases">
        <title>Genome sequence of Paenibacillus beijingensis strain DSM 24997T.</title>
        <authorList>
            <person name="Kwak Y."/>
            <person name="Shin J.-H."/>
        </authorList>
    </citation>
    <scope>NUCLEOTIDE SEQUENCE [LARGE SCALE GENOMIC DNA]</scope>
    <source>
        <strain evidence="3">DSM 24997</strain>
    </source>
</reference>
<gene>
    <name evidence="2" type="ORF">VN24_10990</name>
</gene>
<feature type="transmembrane region" description="Helical" evidence="1">
    <location>
        <begin position="33"/>
        <end position="53"/>
    </location>
</feature>
<dbReference type="HOGENOM" id="CLU_190691_0_0_9"/>
<dbReference type="InterPro" id="IPR010001">
    <property type="entry name" value="BofA"/>
</dbReference>
<evidence type="ECO:0000313" key="2">
    <source>
        <dbReference type="EMBL" id="AJY75012.1"/>
    </source>
</evidence>
<evidence type="ECO:0000313" key="3">
    <source>
        <dbReference type="Proteomes" id="UP000032633"/>
    </source>
</evidence>